<proteinExistence type="predicted"/>
<dbReference type="AlphaFoldDB" id="A0A4Z1P4K8"/>
<keyword evidence="3" id="KW-1185">Reference proteome</keyword>
<dbReference type="EMBL" id="SNSC02000017">
    <property type="protein sequence ID" value="TID16766.1"/>
    <property type="molecule type" value="Genomic_DNA"/>
</dbReference>
<protein>
    <submittedName>
        <fullName evidence="2">Uncharacterized protein</fullName>
    </submittedName>
</protein>
<feature type="compositionally biased region" description="Polar residues" evidence="1">
    <location>
        <begin position="97"/>
        <end position="116"/>
    </location>
</feature>
<feature type="region of interest" description="Disordered" evidence="1">
    <location>
        <begin position="1"/>
        <end position="133"/>
    </location>
</feature>
<evidence type="ECO:0000256" key="1">
    <source>
        <dbReference type="SAM" id="MobiDB-lite"/>
    </source>
</evidence>
<comment type="caution">
    <text evidence="2">The sequence shown here is derived from an EMBL/GenBank/DDBJ whole genome shotgun (WGS) entry which is preliminary data.</text>
</comment>
<reference evidence="2 3" key="1">
    <citation type="submission" date="2019-04" db="EMBL/GenBank/DDBJ databases">
        <title>High contiguity whole genome sequence and gene annotation resource for two Venturia nashicola isolates.</title>
        <authorList>
            <person name="Prokchorchik M."/>
            <person name="Won K."/>
            <person name="Lee Y."/>
            <person name="Choi E.D."/>
            <person name="Segonzac C."/>
            <person name="Sohn K.H."/>
        </authorList>
    </citation>
    <scope>NUCLEOTIDE SEQUENCE [LARGE SCALE GENOMIC DNA]</scope>
    <source>
        <strain evidence="2 3">PRI2</strain>
    </source>
</reference>
<accession>A0A4Z1P4K8</accession>
<dbReference type="Proteomes" id="UP000298493">
    <property type="component" value="Unassembled WGS sequence"/>
</dbReference>
<gene>
    <name evidence="2" type="ORF">E6O75_ATG09532</name>
</gene>
<feature type="compositionally biased region" description="Basic and acidic residues" evidence="1">
    <location>
        <begin position="117"/>
        <end position="133"/>
    </location>
</feature>
<feature type="compositionally biased region" description="Polar residues" evidence="1">
    <location>
        <begin position="80"/>
        <end position="89"/>
    </location>
</feature>
<evidence type="ECO:0000313" key="3">
    <source>
        <dbReference type="Proteomes" id="UP000298493"/>
    </source>
</evidence>
<name>A0A4Z1P4K8_9PEZI</name>
<sequence length="133" mass="14436">MDPSQTDLPEEGSFNYEGQDISNHPPKAHLQGVLGLWNNDGSRNLVDTVETPTINQIPPTSNNTSQASTDDAANDHQATRDPTPNTEITSPDESENDSTAGATHSVTTHGDSSYTQSDDKVEHVWYRDGESVQ</sequence>
<organism evidence="2 3">
    <name type="scientific">Venturia nashicola</name>
    <dbReference type="NCBI Taxonomy" id="86259"/>
    <lineage>
        <taxon>Eukaryota</taxon>
        <taxon>Fungi</taxon>
        <taxon>Dikarya</taxon>
        <taxon>Ascomycota</taxon>
        <taxon>Pezizomycotina</taxon>
        <taxon>Dothideomycetes</taxon>
        <taxon>Pleosporomycetidae</taxon>
        <taxon>Venturiales</taxon>
        <taxon>Venturiaceae</taxon>
        <taxon>Venturia</taxon>
    </lineage>
</organism>
<evidence type="ECO:0000313" key="2">
    <source>
        <dbReference type="EMBL" id="TID16766.1"/>
    </source>
</evidence>
<feature type="compositionally biased region" description="Polar residues" evidence="1">
    <location>
        <begin position="50"/>
        <end position="71"/>
    </location>
</feature>